<proteinExistence type="predicted"/>
<feature type="region of interest" description="Disordered" evidence="1">
    <location>
        <begin position="117"/>
        <end position="141"/>
    </location>
</feature>
<sequence>MAWTIAGYAAAVMFAAVAVAALLAGVSAARALNACREAAKTLEAEGADSLRQMRRLASGAAEAAELCRGAARSAARLAEGGRAFGEAAARSAESAAEILDAWRGRFVRWTQSVFDPSEAQDDESFAEVSPSGDEGRADRRR</sequence>
<comment type="caution">
    <text evidence="2">The sequence shown here is derived from an EMBL/GenBank/DDBJ whole genome shotgun (WGS) entry which is preliminary data.</text>
</comment>
<evidence type="ECO:0000256" key="1">
    <source>
        <dbReference type="SAM" id="MobiDB-lite"/>
    </source>
</evidence>
<dbReference type="EMBL" id="JAPDIA010000008">
    <property type="protein sequence ID" value="MDG0812004.1"/>
    <property type="molecule type" value="Genomic_DNA"/>
</dbReference>
<organism evidence="2 3">
    <name type="scientific">Cohnella rhizosphaerae</name>
    <dbReference type="NCBI Taxonomy" id="1457232"/>
    <lineage>
        <taxon>Bacteria</taxon>
        <taxon>Bacillati</taxon>
        <taxon>Bacillota</taxon>
        <taxon>Bacilli</taxon>
        <taxon>Bacillales</taxon>
        <taxon>Paenibacillaceae</taxon>
        <taxon>Cohnella</taxon>
    </lineage>
</organism>
<dbReference type="Proteomes" id="UP001153404">
    <property type="component" value="Unassembled WGS sequence"/>
</dbReference>
<name>A0A9X4L1T2_9BACL</name>
<dbReference type="RefSeq" id="WP_277535087.1">
    <property type="nucleotide sequence ID" value="NZ_JAPDIA010000008.1"/>
</dbReference>
<keyword evidence="3" id="KW-1185">Reference proteome</keyword>
<reference evidence="2" key="1">
    <citation type="submission" date="2022-10" db="EMBL/GenBank/DDBJ databases">
        <title>Comparative genomic analysis of Cohnella hashimotonis sp. nov., isolated from the International Space Station.</title>
        <authorList>
            <person name="Simpson A."/>
            <person name="Venkateswaran K."/>
        </authorList>
    </citation>
    <scope>NUCLEOTIDE SEQUENCE</scope>
    <source>
        <strain evidence="2">DSM 28161</strain>
    </source>
</reference>
<accession>A0A9X4L1T2</accession>
<protein>
    <submittedName>
        <fullName evidence="2">Uncharacterized protein</fullName>
    </submittedName>
</protein>
<evidence type="ECO:0000313" key="3">
    <source>
        <dbReference type="Proteomes" id="UP001153404"/>
    </source>
</evidence>
<dbReference type="AlphaFoldDB" id="A0A9X4L1T2"/>
<evidence type="ECO:0000313" key="2">
    <source>
        <dbReference type="EMBL" id="MDG0812004.1"/>
    </source>
</evidence>
<gene>
    <name evidence="2" type="ORF">OMP40_23530</name>
</gene>